<accession>A0A0A1N5M8</accession>
<reference evidence="7 8" key="1">
    <citation type="journal article" date="2016" name="Proc. Natl. Acad. Sci. U.S.A.">
        <title>Lipid metabolic changes in an early divergent fungus govern the establishment of a mutualistic symbiosis with endobacteria.</title>
        <authorList>
            <person name="Lastovetsky O.A."/>
            <person name="Gaspar M.L."/>
            <person name="Mondo S.J."/>
            <person name="LaButti K.M."/>
            <person name="Sandor L."/>
            <person name="Grigoriev I.V."/>
            <person name="Henry S.A."/>
            <person name="Pawlowska T.E."/>
        </authorList>
    </citation>
    <scope>NUCLEOTIDE SEQUENCE [LARGE SCALE GENOMIC DNA]</scope>
    <source>
        <strain evidence="7 8">ATCC 11559</strain>
    </source>
</reference>
<dbReference type="GO" id="GO:0047536">
    <property type="term" value="F:2-aminoadipate transaminase activity"/>
    <property type="evidence" value="ECO:0007669"/>
    <property type="project" value="UniProtKB-ARBA"/>
</dbReference>
<sequence length="429" mass="48097">MDYSKHISKASQARNPSAIRALMPYLNCKDMISLGAGQPNPATFPFASLTLTLKTGEKIEVDDQLFDRSLSYDLTSGQPLLNQWLTELQKIEHNPPVEFDVSIGSGSQDLLTKALEMMISPGDSVLVEEPTYTGALSFLETMPCDLAPVATDEFGIVPESLDHLLAHWPESNPSGKKDQPRPHVLYTIPSGGNPTGVSATLERKQAVYKICSKYDVIILEDDAYYYLQFDEKRTPSYLSMDVDGRVLRCDSMSKILSSGLRIGWITGPQPLIERINMHTMVTNLQPSGVSQVVAYQLLAKWGHKGFFDHVKSVANFYREKRDEFLECLNKHMKGRAEWNVPNAGMFFWLRLLGGITDSYDLVMTKAIKENVLAIPGLAFMPRGNKNEYIRVSFSNVSKQQMDEALRRLARVIDREAELHGLRTNNSSAQ</sequence>
<dbReference type="GO" id="GO:0005759">
    <property type="term" value="C:mitochondrial matrix"/>
    <property type="evidence" value="ECO:0007669"/>
    <property type="project" value="UniProtKB-ARBA"/>
</dbReference>
<dbReference type="FunFam" id="3.40.640.10:FF:000071">
    <property type="entry name" value="Kynurenine/alpha-aminoadipate aminotransferase, mitochondrial"/>
    <property type="match status" value="1"/>
</dbReference>
<comment type="cofactor">
    <cofactor evidence="1">
        <name>pyridoxal 5'-phosphate</name>
        <dbReference type="ChEBI" id="CHEBI:597326"/>
    </cofactor>
</comment>
<evidence type="ECO:0000256" key="1">
    <source>
        <dbReference type="ARBA" id="ARBA00001933"/>
    </source>
</evidence>
<dbReference type="GO" id="GO:0030170">
    <property type="term" value="F:pyridoxal phosphate binding"/>
    <property type="evidence" value="ECO:0007669"/>
    <property type="project" value="InterPro"/>
</dbReference>
<evidence type="ECO:0000256" key="2">
    <source>
        <dbReference type="ARBA" id="ARBA00007441"/>
    </source>
</evidence>
<evidence type="ECO:0000259" key="6">
    <source>
        <dbReference type="Pfam" id="PF00155"/>
    </source>
</evidence>
<feature type="domain" description="Aminotransferase class I/classII large" evidence="6">
    <location>
        <begin position="30"/>
        <end position="408"/>
    </location>
</feature>
<keyword evidence="3" id="KW-0032">Aminotransferase</keyword>
<dbReference type="InterPro" id="IPR015424">
    <property type="entry name" value="PyrdxlP-dep_Trfase"/>
</dbReference>
<evidence type="ECO:0000313" key="7">
    <source>
        <dbReference type="EMBL" id="ORE20204.1"/>
    </source>
</evidence>
<dbReference type="AlphaFoldDB" id="A0A0A1N5M8"/>
<dbReference type="PANTHER" id="PTHR42790:SF19">
    <property type="entry name" value="KYNURENINE_ALPHA-AMINOADIPATE AMINOTRANSFERASE, MITOCHONDRIAL"/>
    <property type="match status" value="1"/>
</dbReference>
<dbReference type="Gene3D" id="3.40.640.10">
    <property type="entry name" value="Type I PLP-dependent aspartate aminotransferase-like (Major domain)"/>
    <property type="match status" value="1"/>
</dbReference>
<organism evidence="7 8">
    <name type="scientific">Rhizopus microsporus</name>
    <dbReference type="NCBI Taxonomy" id="58291"/>
    <lineage>
        <taxon>Eukaryota</taxon>
        <taxon>Fungi</taxon>
        <taxon>Fungi incertae sedis</taxon>
        <taxon>Mucoromycota</taxon>
        <taxon>Mucoromycotina</taxon>
        <taxon>Mucoromycetes</taxon>
        <taxon>Mucorales</taxon>
        <taxon>Mucorineae</taxon>
        <taxon>Rhizopodaceae</taxon>
        <taxon>Rhizopus</taxon>
    </lineage>
</organism>
<gene>
    <name evidence="7" type="ORF">BCV71DRAFT_88718</name>
</gene>
<dbReference type="Pfam" id="PF00155">
    <property type="entry name" value="Aminotran_1_2"/>
    <property type="match status" value="1"/>
</dbReference>
<evidence type="ECO:0000256" key="4">
    <source>
        <dbReference type="ARBA" id="ARBA00022679"/>
    </source>
</evidence>
<dbReference type="CDD" id="cd00609">
    <property type="entry name" value="AAT_like"/>
    <property type="match status" value="1"/>
</dbReference>
<protein>
    <submittedName>
        <fullName evidence="7">PLP-dependent transferase</fullName>
    </submittedName>
</protein>
<proteinExistence type="inferred from homology"/>
<dbReference type="FunFam" id="3.90.1150.10:FF:000166">
    <property type="entry name" value="Kynurenine/alpha-aminoadipate aminotransferase, mitochondrial"/>
    <property type="match status" value="1"/>
</dbReference>
<dbReference type="SUPFAM" id="SSF53383">
    <property type="entry name" value="PLP-dependent transferases"/>
    <property type="match status" value="1"/>
</dbReference>
<dbReference type="InterPro" id="IPR015421">
    <property type="entry name" value="PyrdxlP-dep_Trfase_major"/>
</dbReference>
<name>A0A0A1N5M8_RHIZD</name>
<dbReference type="EMBL" id="KV921297">
    <property type="protein sequence ID" value="ORE20204.1"/>
    <property type="molecule type" value="Genomic_DNA"/>
</dbReference>
<comment type="similarity">
    <text evidence="2">Belongs to the class-I pyridoxal-phosphate-dependent aminotransferase family.</text>
</comment>
<evidence type="ECO:0000256" key="5">
    <source>
        <dbReference type="ARBA" id="ARBA00022898"/>
    </source>
</evidence>
<evidence type="ECO:0000256" key="3">
    <source>
        <dbReference type="ARBA" id="ARBA00022576"/>
    </source>
</evidence>
<dbReference type="PANTHER" id="PTHR42790">
    <property type="entry name" value="AMINOTRANSFERASE"/>
    <property type="match status" value="1"/>
</dbReference>
<dbReference type="VEuPathDB" id="FungiDB:BCV72DRAFT_220532"/>
<dbReference type="InterPro" id="IPR050859">
    <property type="entry name" value="Class-I_PLP-dep_aminotransf"/>
</dbReference>
<dbReference type="GO" id="GO:0047315">
    <property type="term" value="F:kynurenine-glyoxylate transaminase activity"/>
    <property type="evidence" value="ECO:0007669"/>
    <property type="project" value="UniProtKB-ARBA"/>
</dbReference>
<dbReference type="OMA" id="RRCTIAK"/>
<keyword evidence="4 7" id="KW-0808">Transferase</keyword>
<dbReference type="GO" id="GO:1901605">
    <property type="term" value="P:alpha-amino acid metabolic process"/>
    <property type="evidence" value="ECO:0007669"/>
    <property type="project" value="TreeGrafter"/>
</dbReference>
<keyword evidence="5" id="KW-0663">Pyridoxal phosphate</keyword>
<dbReference type="InterPro" id="IPR004839">
    <property type="entry name" value="Aminotransferase_I/II_large"/>
</dbReference>
<evidence type="ECO:0000313" key="8">
    <source>
        <dbReference type="Proteomes" id="UP000242381"/>
    </source>
</evidence>
<dbReference type="Proteomes" id="UP000242381">
    <property type="component" value="Unassembled WGS sequence"/>
</dbReference>